<reference evidence="1" key="1">
    <citation type="journal article" date="2017" name="Virology">
        <title>Discovery of novel anelloviruses in small mammals expands the host range and diversity of the Anelloviridae.</title>
        <authorList>
            <person name="de Souza W.M."/>
            <person name="Fumagalli M.J."/>
            <person name="de Araujo J."/>
            <person name="Sabino-Santos G.Jr."/>
            <person name="Maia F.G.M."/>
            <person name="Romeiro M.F."/>
            <person name="Modha S."/>
            <person name="Nardi M.S."/>
            <person name="Queiroz L.H."/>
            <person name="Durigon E.L."/>
            <person name="Nunes M.R.T."/>
            <person name="Murcia P.R."/>
            <person name="Figueiredo L.T.M."/>
        </authorList>
    </citation>
    <scope>NUCLEOTIDE SEQUENCE</scope>
    <source>
        <strain evidence="1">138</strain>
    </source>
</reference>
<protein>
    <submittedName>
        <fullName evidence="1">Putative ORF2</fullName>
    </submittedName>
</protein>
<organism evidence="1">
    <name type="scientific">Torque teno calomys tener virus</name>
    <dbReference type="NCBI Taxonomy" id="2054616"/>
    <lineage>
        <taxon>Viruses</taxon>
        <taxon>Monodnaviria</taxon>
        <taxon>Shotokuvirae</taxon>
        <taxon>Commensaviricota</taxon>
        <taxon>Cardeaviricetes</taxon>
        <taxon>Sanitavirales</taxon>
        <taxon>Anelloviridae</taxon>
    </lineage>
</organism>
<evidence type="ECO:0000313" key="1">
    <source>
        <dbReference type="EMBL" id="ATX61883.1"/>
    </source>
</evidence>
<sequence length="151" mass="17394">MSWEGVKGVLSSQLHSSESLLSEVLSLVLYSELLLELSKCLFELLDLLFLPLNRSLFFFGRCLTKVPAEWLFLNFFHRPCKSGKHFFGEFFFLSKFILAGFPRVCDHCRCVGCPESSISLRRQYIARITHGFYSQVISSPPPIAFIKKYQL</sequence>
<dbReference type="EMBL" id="MF541391">
    <property type="protein sequence ID" value="ATX61883.1"/>
    <property type="molecule type" value="Genomic_DNA"/>
</dbReference>
<proteinExistence type="predicted"/>
<name>A0A2H4QBC7_9VIRU</name>
<accession>A0A2H4QBC7</accession>